<evidence type="ECO:0000313" key="2">
    <source>
        <dbReference type="Proteomes" id="UP000297646"/>
    </source>
</evidence>
<organism evidence="1 2">
    <name type="scientific">Weissella confusa</name>
    <name type="common">Lactobacillus confusus</name>
    <dbReference type="NCBI Taxonomy" id="1583"/>
    <lineage>
        <taxon>Bacteria</taxon>
        <taxon>Bacillati</taxon>
        <taxon>Bacillota</taxon>
        <taxon>Bacilli</taxon>
        <taxon>Lactobacillales</taxon>
        <taxon>Lactobacillaceae</taxon>
        <taxon>Weissella</taxon>
    </lineage>
</organism>
<name>A0A4Z0RWG8_WEICO</name>
<sequence>MFKRKKRGFWDTREERHQEFYNDIFTKDPQPSDEMNEFEIWLRRRRGEDVSIYKIAEPRRSGWLERLFFGGI</sequence>
<gene>
    <name evidence="1" type="ORF">C6P11_08645</name>
</gene>
<proteinExistence type="predicted"/>
<protein>
    <submittedName>
        <fullName evidence="1">Uncharacterized protein</fullName>
    </submittedName>
</protein>
<evidence type="ECO:0000313" key="1">
    <source>
        <dbReference type="EMBL" id="TGE71624.1"/>
    </source>
</evidence>
<comment type="caution">
    <text evidence="1">The sequence shown here is derived from an EMBL/GenBank/DDBJ whole genome shotgun (WGS) entry which is preliminary data.</text>
</comment>
<dbReference type="EMBL" id="PVSN01000060">
    <property type="protein sequence ID" value="TGE71624.1"/>
    <property type="molecule type" value="Genomic_DNA"/>
</dbReference>
<reference evidence="1 2" key="1">
    <citation type="submission" date="2018-03" db="EMBL/GenBank/DDBJ databases">
        <title>Genome sequencing of Weissella confusa isolates.</title>
        <authorList>
            <person name="Kajala I."/>
            <person name="Baruah R."/>
            <person name="Bergsveinson J."/>
            <person name="Juvonen R."/>
            <person name="Ziola B."/>
        </authorList>
    </citation>
    <scope>NUCLEOTIDE SEQUENCE [LARGE SCALE GENOMIC DNA]</scope>
    <source>
        <strain evidence="1 2">VTT E-062653</strain>
    </source>
</reference>
<dbReference type="RefSeq" id="WP_135520350.1">
    <property type="nucleotide sequence ID" value="NZ_PVSN01000060.1"/>
</dbReference>
<dbReference type="AlphaFoldDB" id="A0A4Z0RWG8"/>
<dbReference type="Proteomes" id="UP000297646">
    <property type="component" value="Unassembled WGS sequence"/>
</dbReference>
<accession>A0A4Z0RWG8</accession>